<dbReference type="Proteomes" id="UP000050975">
    <property type="component" value="Unassembled WGS sequence"/>
</dbReference>
<organism evidence="1 2">
    <name type="scientific">candidate division WOR_3 bacterium SM1_77</name>
    <dbReference type="NCBI Taxonomy" id="1703778"/>
    <lineage>
        <taxon>Bacteria</taxon>
        <taxon>Bacteria division WOR-3</taxon>
    </lineage>
</organism>
<dbReference type="InterPro" id="IPR005077">
    <property type="entry name" value="Peptidase_C11"/>
</dbReference>
<proteinExistence type="predicted"/>
<gene>
    <name evidence="1" type="ORF">AMJ74_05860</name>
</gene>
<dbReference type="Gene3D" id="2.60.40.4070">
    <property type="match status" value="1"/>
</dbReference>
<dbReference type="PANTHER" id="PTHR37835">
    <property type="entry name" value="ALPHA-CLOSTRIPAIN"/>
    <property type="match status" value="1"/>
</dbReference>
<evidence type="ECO:0000313" key="2">
    <source>
        <dbReference type="Proteomes" id="UP000050975"/>
    </source>
</evidence>
<dbReference type="EMBL" id="LJVE01000125">
    <property type="protein sequence ID" value="KPL12975.1"/>
    <property type="molecule type" value="Genomic_DNA"/>
</dbReference>
<dbReference type="Pfam" id="PF03415">
    <property type="entry name" value="Peptidase_C11"/>
    <property type="match status" value="1"/>
</dbReference>
<sequence length="667" mass="75252">MLVYIAADNGLAQWADSDLVEMEQYGSNQNINVVVQIDKPAIGAQRLFVNQGTSHVLQDLGIIDMCAWETLSDFLYWGISSFPAERYLVILWDHGTGWTAMPHRSFGSDWSSGNVLSISNGDFQKALSTAYEFTDIRIDLFAFDACLMQQVEVGFELAKYARVLLAPQSIMPLAGLRYDEILESLHADPGIGSTELSRHIIQSTINNYASIQPIAISSVNLARLNTLGQDFAALAKLLMYATPNSLALLRQTVQTIPAIGCIPDTTDDFIDLGDFLAGLGETFSYPEVDRITDTYNKMVIHADFCGQDFANTTGLTVWFPDRYLQSKQLLGYYERLDWNRSQWLEFLNWFYDNDDIRPSAVSLQAGSVGANNDFRLHWTKSYDLATVTYHVVEAIDTTLAFNDQCENASLWDLSGFTLSSVNTHSGTYSFFSGNASNLRNYMETQNDITIEHLGLLKIWLHHNIEEPDDSLIIQYGPFEDIHYGASNGWVERRIILPSGNHQIRISYHTSSAGNMGGCYIDDVTLYNLDDGYVIRETHQDTSLYLYNELRGRHLYTVYAEDRYKNTGNVSNVLGVSVTEYAAPYSIPNPFQSSCYIALDYPDTLHPEVEVYSLSGSRVRRFEPNQIANKKIFWDGKDEDQRDVGAGLYIILVKDKSFKKIGKIARQR</sequence>
<comment type="caution">
    <text evidence="1">The sequence shown here is derived from an EMBL/GenBank/DDBJ whole genome shotgun (WGS) entry which is preliminary data.</text>
</comment>
<accession>A0A0S8JTJ8</accession>
<dbReference type="PANTHER" id="PTHR37835:SF1">
    <property type="entry name" value="ALPHA-CLOSTRIPAIN"/>
    <property type="match status" value="1"/>
</dbReference>
<dbReference type="Gene3D" id="3.40.50.11970">
    <property type="match status" value="1"/>
</dbReference>
<name>A0A0S8JTJ8_UNCW3</name>
<dbReference type="AlphaFoldDB" id="A0A0S8JTJ8"/>
<reference evidence="1 2" key="1">
    <citation type="journal article" date="2015" name="Microbiome">
        <title>Genomic resolution of linkages in carbon, nitrogen, and sulfur cycling among widespread estuary sediment bacteria.</title>
        <authorList>
            <person name="Baker B.J."/>
            <person name="Lazar C.S."/>
            <person name="Teske A.P."/>
            <person name="Dick G.J."/>
        </authorList>
    </citation>
    <scope>NUCLEOTIDE SEQUENCE [LARGE SCALE GENOMIC DNA]</scope>
    <source>
        <strain evidence="1">SM1_77</strain>
    </source>
</reference>
<evidence type="ECO:0000313" key="1">
    <source>
        <dbReference type="EMBL" id="KPL12975.1"/>
    </source>
</evidence>
<protein>
    <submittedName>
        <fullName evidence="1">Uncharacterized protein</fullName>
    </submittedName>
</protein>